<keyword evidence="6" id="KW-0547">Nucleotide-binding</keyword>
<keyword evidence="4" id="KW-0479">Metal-binding</keyword>
<dbReference type="GO" id="GO:0005525">
    <property type="term" value="F:GTP binding"/>
    <property type="evidence" value="ECO:0007669"/>
    <property type="project" value="UniProtKB-KW"/>
</dbReference>
<keyword evidence="9" id="KW-0106">Calcium</keyword>
<gene>
    <name evidence="17" type="ORF">L195_g021845</name>
</gene>
<comment type="caution">
    <text evidence="17">The sequence shown here is derived from an EMBL/GenBank/DDBJ whole genome shotgun (WGS) entry which is preliminary data.</text>
</comment>
<dbReference type="InterPro" id="IPR013567">
    <property type="entry name" value="EF_hand_assoc_2"/>
</dbReference>
<keyword evidence="8" id="KW-0378">Hydrolase</keyword>
<dbReference type="InterPro" id="IPR018247">
    <property type="entry name" value="EF_Hand_1_Ca_BS"/>
</dbReference>
<evidence type="ECO:0000256" key="1">
    <source>
        <dbReference type="ARBA" id="ARBA00004200"/>
    </source>
</evidence>
<feature type="domain" description="EF-hand" evidence="15">
    <location>
        <begin position="73"/>
        <end position="108"/>
    </location>
</feature>
<dbReference type="InterPro" id="IPR020860">
    <property type="entry name" value="MIRO_dom"/>
</dbReference>
<reference evidence="17 18" key="2">
    <citation type="journal article" date="2017" name="Front. Plant Sci.">
        <title>Gene Classification and Mining of Molecular Markers Useful in Red Clover (Trifolium pratense) Breeding.</title>
        <authorList>
            <person name="Istvanek J."/>
            <person name="Dluhosova J."/>
            <person name="Dluhos P."/>
            <person name="Patkova L."/>
            <person name="Nedelnik J."/>
            <person name="Repkova J."/>
        </authorList>
    </citation>
    <scope>NUCLEOTIDE SEQUENCE [LARGE SCALE GENOMIC DNA]</scope>
    <source>
        <strain evidence="18">cv. Tatra</strain>
        <tissue evidence="17">Young leaves</tissue>
    </source>
</reference>
<comment type="similarity">
    <text evidence="2">Belongs to the mitochondrial Rho GTPase family.</text>
</comment>
<dbReference type="InterPro" id="IPR002048">
    <property type="entry name" value="EF_hand_dom"/>
</dbReference>
<keyword evidence="3 14" id="KW-0812">Transmembrane</keyword>
<proteinExistence type="inferred from homology"/>
<evidence type="ECO:0000256" key="12">
    <source>
        <dbReference type="ARBA" id="ARBA00023134"/>
    </source>
</evidence>
<evidence type="ECO:0000313" key="18">
    <source>
        <dbReference type="Proteomes" id="UP000236291"/>
    </source>
</evidence>
<name>A0A2K3N6A7_TRIPR</name>
<evidence type="ECO:0000256" key="11">
    <source>
        <dbReference type="ARBA" id="ARBA00023128"/>
    </source>
</evidence>
<keyword evidence="5" id="KW-0677">Repeat</keyword>
<reference evidence="17 18" key="1">
    <citation type="journal article" date="2014" name="Am. J. Bot.">
        <title>Genome assembly and annotation for red clover (Trifolium pratense; Fabaceae).</title>
        <authorList>
            <person name="Istvanek J."/>
            <person name="Jaros M."/>
            <person name="Krenek A."/>
            <person name="Repkova J."/>
        </authorList>
    </citation>
    <scope>NUCLEOTIDE SEQUENCE [LARGE SCALE GENOMIC DNA]</scope>
    <source>
        <strain evidence="18">cv. Tatra</strain>
        <tissue evidence="17">Young leaves</tissue>
    </source>
</reference>
<dbReference type="PROSITE" id="PS51423">
    <property type="entry name" value="MIRO"/>
    <property type="match status" value="1"/>
</dbReference>
<evidence type="ECO:0000256" key="2">
    <source>
        <dbReference type="ARBA" id="ARBA00007981"/>
    </source>
</evidence>
<keyword evidence="12" id="KW-0342">GTP-binding</keyword>
<evidence type="ECO:0000256" key="9">
    <source>
        <dbReference type="ARBA" id="ARBA00022837"/>
    </source>
</evidence>
<dbReference type="AlphaFoldDB" id="A0A2K3N6A7"/>
<keyword evidence="10 14" id="KW-1133">Transmembrane helix</keyword>
<comment type="subcellular location">
    <subcellularLocation>
        <location evidence="1">Mitochondrion outer membrane</location>
        <topology evidence="1">Single-pass type IV membrane protein</topology>
    </subcellularLocation>
</comment>
<dbReference type="InterPro" id="IPR013566">
    <property type="entry name" value="EF_hand_assoc_1"/>
</dbReference>
<dbReference type="EMBL" id="ASHM01016820">
    <property type="protein sequence ID" value="PNX98595.1"/>
    <property type="molecule type" value="Genomic_DNA"/>
</dbReference>
<evidence type="ECO:0000256" key="8">
    <source>
        <dbReference type="ARBA" id="ARBA00022801"/>
    </source>
</evidence>
<dbReference type="PANTHER" id="PTHR46819:SF1">
    <property type="entry name" value="EF-HAND CALCIUM-BINDING DOMAIN-CONTAINING PROTEIN 7"/>
    <property type="match status" value="1"/>
</dbReference>
<dbReference type="Gene3D" id="1.10.238.10">
    <property type="entry name" value="EF-hand"/>
    <property type="match status" value="2"/>
</dbReference>
<dbReference type="Proteomes" id="UP000236291">
    <property type="component" value="Unassembled WGS sequence"/>
</dbReference>
<dbReference type="InterPro" id="IPR027417">
    <property type="entry name" value="P-loop_NTPase"/>
</dbReference>
<evidence type="ECO:0000259" key="16">
    <source>
        <dbReference type="PROSITE" id="PS51423"/>
    </source>
</evidence>
<evidence type="ECO:0000259" key="15">
    <source>
        <dbReference type="PROSITE" id="PS50222"/>
    </source>
</evidence>
<sequence length="433" mass="48401">MLVQNKSSEGVNERGLTLTGFLLLHALFIEEGPIQTTWTTLRRFGYNDDMKLDDDFIPRLKRAPDQSVELTNQALVFLVKIFDEFDGDSDKVLQPRELEDLFSTAMESHWIENPYKDAVEKNAHGGLSLDAFLSQKSGRLLWIVLSLNLKSILRIKDASVLHNWALMTLLNPTFSVENLKYMGYPGDPSSAIRVTRRRHVDRKKQHSERNVLQCFIFGPMKAGKSALLNSFIGRPYSEVYNPTSEDRYAVNVVDISRENKKYLVLREISEDGVTKLLANRESLASCDIAVFVHDRSDESSWSASSELLLNIAAHGENTGFQVPCLIVAAKDDQDSFTMAIQGANMVSQDTRVEAPVPISVQLGDPNNIFHRIVTAAEHPHLNIPKTEVGNGLMNRSLMFVSVGVAAVTAVGWVLAYFQGRMRSVKNKGFVNGS</sequence>
<dbReference type="InterPro" id="IPR052266">
    <property type="entry name" value="Miro-EF-hand_domain"/>
</dbReference>
<dbReference type="ExpressionAtlas" id="A0A2K3N6A7">
    <property type="expression patterns" value="baseline"/>
</dbReference>
<dbReference type="STRING" id="57577.A0A2K3N6A7"/>
<dbReference type="Pfam" id="PF08355">
    <property type="entry name" value="EF_assoc_1"/>
    <property type="match status" value="1"/>
</dbReference>
<feature type="transmembrane region" description="Helical" evidence="14">
    <location>
        <begin position="397"/>
        <end position="417"/>
    </location>
</feature>
<evidence type="ECO:0000256" key="3">
    <source>
        <dbReference type="ARBA" id="ARBA00022692"/>
    </source>
</evidence>
<organism evidence="17 18">
    <name type="scientific">Trifolium pratense</name>
    <name type="common">Red clover</name>
    <dbReference type="NCBI Taxonomy" id="57577"/>
    <lineage>
        <taxon>Eukaryota</taxon>
        <taxon>Viridiplantae</taxon>
        <taxon>Streptophyta</taxon>
        <taxon>Embryophyta</taxon>
        <taxon>Tracheophyta</taxon>
        <taxon>Spermatophyta</taxon>
        <taxon>Magnoliopsida</taxon>
        <taxon>eudicotyledons</taxon>
        <taxon>Gunneridae</taxon>
        <taxon>Pentapetalae</taxon>
        <taxon>rosids</taxon>
        <taxon>fabids</taxon>
        <taxon>Fabales</taxon>
        <taxon>Fabaceae</taxon>
        <taxon>Papilionoideae</taxon>
        <taxon>50 kb inversion clade</taxon>
        <taxon>NPAAA clade</taxon>
        <taxon>Hologalegina</taxon>
        <taxon>IRL clade</taxon>
        <taxon>Trifolieae</taxon>
        <taxon>Trifolium</taxon>
    </lineage>
</organism>
<evidence type="ECO:0000256" key="7">
    <source>
        <dbReference type="ARBA" id="ARBA00022787"/>
    </source>
</evidence>
<evidence type="ECO:0000256" key="5">
    <source>
        <dbReference type="ARBA" id="ARBA00022737"/>
    </source>
</evidence>
<dbReference type="PROSITE" id="PS50222">
    <property type="entry name" value="EF_HAND_2"/>
    <property type="match status" value="1"/>
</dbReference>
<dbReference type="PANTHER" id="PTHR46819">
    <property type="entry name" value="EF-HAND CALCIUM-BINDING DOMAIN-CONTAINING PROTEIN 7"/>
    <property type="match status" value="1"/>
</dbReference>
<evidence type="ECO:0000256" key="14">
    <source>
        <dbReference type="SAM" id="Phobius"/>
    </source>
</evidence>
<evidence type="ECO:0000256" key="13">
    <source>
        <dbReference type="ARBA" id="ARBA00023136"/>
    </source>
</evidence>
<dbReference type="GO" id="GO:0005741">
    <property type="term" value="C:mitochondrial outer membrane"/>
    <property type="evidence" value="ECO:0007669"/>
    <property type="project" value="UniProtKB-SubCell"/>
</dbReference>
<feature type="domain" description="Miro" evidence="16">
    <location>
        <begin position="209"/>
        <end position="378"/>
    </location>
</feature>
<evidence type="ECO:0000313" key="17">
    <source>
        <dbReference type="EMBL" id="PNX98595.1"/>
    </source>
</evidence>
<dbReference type="FunFam" id="3.40.50.300:FF:000553">
    <property type="entry name" value="Mitochondrial Rho GTPase"/>
    <property type="match status" value="1"/>
</dbReference>
<keyword evidence="11" id="KW-0496">Mitochondrion</keyword>
<dbReference type="GO" id="GO:0003924">
    <property type="term" value="F:GTPase activity"/>
    <property type="evidence" value="ECO:0007669"/>
    <property type="project" value="InterPro"/>
</dbReference>
<dbReference type="Pfam" id="PF08356">
    <property type="entry name" value="EF_assoc_2"/>
    <property type="match status" value="1"/>
</dbReference>
<dbReference type="SUPFAM" id="SSF52540">
    <property type="entry name" value="P-loop containing nucleoside triphosphate hydrolases"/>
    <property type="match status" value="1"/>
</dbReference>
<dbReference type="GO" id="GO:0005509">
    <property type="term" value="F:calcium ion binding"/>
    <property type="evidence" value="ECO:0007669"/>
    <property type="project" value="InterPro"/>
</dbReference>
<accession>A0A2K3N6A7</accession>
<keyword evidence="13 14" id="KW-0472">Membrane</keyword>
<evidence type="ECO:0000256" key="4">
    <source>
        <dbReference type="ARBA" id="ARBA00022723"/>
    </source>
</evidence>
<dbReference type="PROSITE" id="PS00018">
    <property type="entry name" value="EF_HAND_1"/>
    <property type="match status" value="1"/>
</dbReference>
<keyword evidence="7" id="KW-1000">Mitochondrion outer membrane</keyword>
<dbReference type="Gene3D" id="3.40.50.300">
    <property type="entry name" value="P-loop containing nucleotide triphosphate hydrolases"/>
    <property type="match status" value="1"/>
</dbReference>
<evidence type="ECO:0000256" key="6">
    <source>
        <dbReference type="ARBA" id="ARBA00022741"/>
    </source>
</evidence>
<evidence type="ECO:0000256" key="10">
    <source>
        <dbReference type="ARBA" id="ARBA00022989"/>
    </source>
</evidence>
<protein>
    <submittedName>
        <fullName evidence="17">Mitochondrial rho GTPase 1-like protein</fullName>
    </submittedName>
</protein>